<protein>
    <submittedName>
        <fullName evidence="1">Uncharacterized protein</fullName>
    </submittedName>
</protein>
<gene>
    <name evidence="1" type="ORF">F0562_000028</name>
</gene>
<evidence type="ECO:0000313" key="1">
    <source>
        <dbReference type="EMBL" id="KAA8548344.1"/>
    </source>
</evidence>
<dbReference type="EMBL" id="CM018031">
    <property type="protein sequence ID" value="KAA8548344.1"/>
    <property type="molecule type" value="Genomic_DNA"/>
</dbReference>
<reference evidence="1 2" key="1">
    <citation type="submission" date="2019-09" db="EMBL/GenBank/DDBJ databases">
        <title>A chromosome-level genome assembly of the Chinese tupelo Nyssa sinensis.</title>
        <authorList>
            <person name="Yang X."/>
            <person name="Kang M."/>
            <person name="Yang Y."/>
            <person name="Xiong H."/>
            <person name="Wang M."/>
            <person name="Zhang Z."/>
            <person name="Wang Z."/>
            <person name="Wu H."/>
            <person name="Ma T."/>
            <person name="Liu J."/>
            <person name="Xi Z."/>
        </authorList>
    </citation>
    <scope>NUCLEOTIDE SEQUENCE [LARGE SCALE GENOMIC DNA]</scope>
    <source>
        <strain evidence="1">J267</strain>
        <tissue evidence="1">Leaf</tissue>
    </source>
</reference>
<name>A0A5J5C0C9_9ASTE</name>
<keyword evidence="2" id="KW-1185">Reference proteome</keyword>
<organism evidence="1 2">
    <name type="scientific">Nyssa sinensis</name>
    <dbReference type="NCBI Taxonomy" id="561372"/>
    <lineage>
        <taxon>Eukaryota</taxon>
        <taxon>Viridiplantae</taxon>
        <taxon>Streptophyta</taxon>
        <taxon>Embryophyta</taxon>
        <taxon>Tracheophyta</taxon>
        <taxon>Spermatophyta</taxon>
        <taxon>Magnoliopsida</taxon>
        <taxon>eudicotyledons</taxon>
        <taxon>Gunneridae</taxon>
        <taxon>Pentapetalae</taxon>
        <taxon>asterids</taxon>
        <taxon>Cornales</taxon>
        <taxon>Nyssaceae</taxon>
        <taxon>Nyssa</taxon>
    </lineage>
</organism>
<evidence type="ECO:0000313" key="2">
    <source>
        <dbReference type="Proteomes" id="UP000325577"/>
    </source>
</evidence>
<sequence>MASTGLIIRYHRCIKLFLSFLPAALPLIRVDHRWIAKITERLVYLAMRVMGFRYVTNVGGPFRIHIPVPNTDELTRGSVEPLKGTS</sequence>
<dbReference type="Proteomes" id="UP000325577">
    <property type="component" value="Linkage Group LG0"/>
</dbReference>
<proteinExistence type="predicted"/>
<dbReference type="AlphaFoldDB" id="A0A5J5C0C9"/>
<accession>A0A5J5C0C9</accession>